<name>A0A9P7T2M1_9HYPO</name>
<comment type="caution">
    <text evidence="2">The sequence shown here is derived from an EMBL/GenBank/DDBJ whole genome shotgun (WGS) entry which is preliminary data.</text>
</comment>
<evidence type="ECO:0000313" key="3">
    <source>
        <dbReference type="Proteomes" id="UP000748025"/>
    </source>
</evidence>
<evidence type="ECO:0000256" key="1">
    <source>
        <dbReference type="SAM" id="SignalP"/>
    </source>
</evidence>
<feature type="signal peptide" evidence="1">
    <location>
        <begin position="1"/>
        <end position="19"/>
    </location>
</feature>
<feature type="chain" id="PRO_5040199125" description="IDI-2" evidence="1">
    <location>
        <begin position="20"/>
        <end position="138"/>
    </location>
</feature>
<evidence type="ECO:0008006" key="4">
    <source>
        <dbReference type="Google" id="ProtNLM"/>
    </source>
</evidence>
<protein>
    <recommendedName>
        <fullName evidence="4">IDI-2</fullName>
    </recommendedName>
</protein>
<dbReference type="EMBL" id="SRPW01000363">
    <property type="protein sequence ID" value="KAG6015280.1"/>
    <property type="molecule type" value="Genomic_DNA"/>
</dbReference>
<gene>
    <name evidence="2" type="ORF">E4U43_005498</name>
</gene>
<evidence type="ECO:0000313" key="2">
    <source>
        <dbReference type="EMBL" id="KAG6015280.1"/>
    </source>
</evidence>
<accession>A0A9P7T2M1</accession>
<dbReference type="Proteomes" id="UP000748025">
    <property type="component" value="Unassembled WGS sequence"/>
</dbReference>
<keyword evidence="1" id="KW-0732">Signal</keyword>
<keyword evidence="3" id="KW-1185">Reference proteome</keyword>
<organism evidence="2 3">
    <name type="scientific">Claviceps pusilla</name>
    <dbReference type="NCBI Taxonomy" id="123648"/>
    <lineage>
        <taxon>Eukaryota</taxon>
        <taxon>Fungi</taxon>
        <taxon>Dikarya</taxon>
        <taxon>Ascomycota</taxon>
        <taxon>Pezizomycotina</taxon>
        <taxon>Sordariomycetes</taxon>
        <taxon>Hypocreomycetidae</taxon>
        <taxon>Hypocreales</taxon>
        <taxon>Clavicipitaceae</taxon>
        <taxon>Claviceps</taxon>
    </lineage>
</organism>
<proteinExistence type="predicted"/>
<reference evidence="2" key="1">
    <citation type="journal article" date="2020" name="bioRxiv">
        <title>Whole genome comparisons of ergot fungi reveals the divergence and evolution of species within the genus Claviceps are the result of varying mechanisms driving genome evolution and host range expansion.</title>
        <authorList>
            <person name="Wyka S.A."/>
            <person name="Mondo S.J."/>
            <person name="Liu M."/>
            <person name="Dettman J."/>
            <person name="Nalam V."/>
            <person name="Broders K.D."/>
        </authorList>
    </citation>
    <scope>NUCLEOTIDE SEQUENCE</scope>
    <source>
        <strain evidence="2">CCC 602</strain>
    </source>
</reference>
<dbReference type="AlphaFoldDB" id="A0A9P7T2M1"/>
<sequence>MKIPASFSIALLFIHGALSGPINSDDAECGELGVMKVDLAALPEGVDPAKIRKCRNHPEGRMRSFQGDSLFKRECSTRSEYGCSQKGYCWKQCGPAGQWCWNALEQGFGDWIKCETWKDCNKDMPCAQGKCEDCGCSC</sequence>
<dbReference type="OrthoDB" id="3660930at2759"/>